<evidence type="ECO:0000313" key="2">
    <source>
        <dbReference type="Proteomes" id="UP000221980"/>
    </source>
</evidence>
<proteinExistence type="predicted"/>
<comment type="caution">
    <text evidence="1">The sequence shown here is derived from an EMBL/GenBank/DDBJ whole genome shotgun (WGS) entry which is preliminary data.</text>
</comment>
<dbReference type="AlphaFoldDB" id="A0A2D0JSJ0"/>
<dbReference type="EMBL" id="NITZ01000006">
    <property type="protein sequence ID" value="PHM49264.1"/>
    <property type="molecule type" value="Genomic_DNA"/>
</dbReference>
<evidence type="ECO:0000313" key="1">
    <source>
        <dbReference type="EMBL" id="PHM49264.1"/>
    </source>
</evidence>
<keyword evidence="2" id="KW-1185">Reference proteome</keyword>
<reference evidence="1 2" key="1">
    <citation type="journal article" date="2017" name="Nat. Microbiol.">
        <title>Natural product diversity associated with the nematode symbionts Photorhabdus and Xenorhabdus.</title>
        <authorList>
            <person name="Tobias N.J."/>
            <person name="Wolff H."/>
            <person name="Djahanschiri B."/>
            <person name="Grundmann F."/>
            <person name="Kronenwerth M."/>
            <person name="Shi Y.M."/>
            <person name="Simonyi S."/>
            <person name="Grun P."/>
            <person name="Shapiro-Ilan D."/>
            <person name="Pidot S.J."/>
            <person name="Stinear T.P."/>
            <person name="Ebersberger I."/>
            <person name="Bode H.B."/>
        </authorList>
    </citation>
    <scope>NUCLEOTIDE SEQUENCE [LARGE SCALE GENOMIC DNA]</scope>
    <source>
        <strain evidence="1 2">DSM 17902</strain>
    </source>
</reference>
<accession>A0A2D0JSJ0</accession>
<organism evidence="1 2">
    <name type="scientific">Xenorhabdus miraniensis</name>
    <dbReference type="NCBI Taxonomy" id="351674"/>
    <lineage>
        <taxon>Bacteria</taxon>
        <taxon>Pseudomonadati</taxon>
        <taxon>Pseudomonadota</taxon>
        <taxon>Gammaproteobacteria</taxon>
        <taxon>Enterobacterales</taxon>
        <taxon>Morganellaceae</taxon>
        <taxon>Xenorhabdus</taxon>
    </lineage>
</organism>
<protein>
    <submittedName>
        <fullName evidence="1">Uncharacterized protein</fullName>
    </submittedName>
</protein>
<dbReference type="Proteomes" id="UP000221980">
    <property type="component" value="Unassembled WGS sequence"/>
</dbReference>
<sequence>MLIFLVSTLQFIRKIIVYGNGVNEDRYINTRVIIY</sequence>
<gene>
    <name evidence="1" type="ORF">Xmir_01620</name>
</gene>
<name>A0A2D0JSJ0_9GAMM</name>